<dbReference type="Proteomes" id="UP000477849">
    <property type="component" value="Unassembled WGS sequence"/>
</dbReference>
<accession>A0A6M1S293</accession>
<reference evidence="1 2" key="1">
    <citation type="submission" date="2020-02" db="EMBL/GenBank/DDBJ databases">
        <title>Genome sequence of the type strain CCBAU10050 of Rhizobium daejeonense.</title>
        <authorList>
            <person name="Gao J."/>
            <person name="Sun J."/>
        </authorList>
    </citation>
    <scope>NUCLEOTIDE SEQUENCE [LARGE SCALE GENOMIC DNA]</scope>
    <source>
        <strain evidence="1 2">CCBAU10050</strain>
    </source>
</reference>
<dbReference type="AlphaFoldDB" id="A0A6M1S293"/>
<evidence type="ECO:0000313" key="1">
    <source>
        <dbReference type="EMBL" id="NGO64391.1"/>
    </source>
</evidence>
<organism evidence="1 2">
    <name type="scientific">Rhizobium daejeonense</name>
    <dbReference type="NCBI Taxonomy" id="240521"/>
    <lineage>
        <taxon>Bacteria</taxon>
        <taxon>Pseudomonadati</taxon>
        <taxon>Pseudomonadota</taxon>
        <taxon>Alphaproteobacteria</taxon>
        <taxon>Hyphomicrobiales</taxon>
        <taxon>Rhizobiaceae</taxon>
        <taxon>Rhizobium/Agrobacterium group</taxon>
        <taxon>Rhizobium</taxon>
    </lineage>
</organism>
<evidence type="ECO:0000313" key="2">
    <source>
        <dbReference type="Proteomes" id="UP000477849"/>
    </source>
</evidence>
<gene>
    <name evidence="1" type="ORF">G6N76_11985</name>
</gene>
<dbReference type="RefSeq" id="WP_163904963.1">
    <property type="nucleotide sequence ID" value="NZ_CP048427.1"/>
</dbReference>
<name>A0A6M1S293_9HYPH</name>
<keyword evidence="2" id="KW-1185">Reference proteome</keyword>
<dbReference type="EMBL" id="JAAKZH010000003">
    <property type="protein sequence ID" value="NGO64391.1"/>
    <property type="molecule type" value="Genomic_DNA"/>
</dbReference>
<proteinExistence type="predicted"/>
<sequence>MIFAADALRSRRTAGMRILSFVNSIVTIIVRNELVAVLVQRGTFPAAQTNGTTRMMISKGAACAAAIAEIVLGLQAGMALAEDRPLVWNVTKSGGRDFAFRSGVALDSSGRPSFGVESNMTVASAELSGTSVAPVRLWGEVSLASAESNTSILRGGFDARIGKGSIGLDQTRSSVPMGSLDLTTTRSLKADGLGEGVTNLVALQSVTLSFANLDAAVVAAASVETVGNNAVSLALRKSLASGASVSASVKGVSGGAEATFRARLARKW</sequence>
<protein>
    <submittedName>
        <fullName evidence="1">Uncharacterized protein</fullName>
    </submittedName>
</protein>
<comment type="caution">
    <text evidence="1">The sequence shown here is derived from an EMBL/GenBank/DDBJ whole genome shotgun (WGS) entry which is preliminary data.</text>
</comment>